<accession>A0ABY5TTT0</accession>
<proteinExistence type="inferred from homology"/>
<gene>
    <name evidence="3" type="ORF">NYF23_02945</name>
</gene>
<dbReference type="PANTHER" id="PTHR46229">
    <property type="entry name" value="BOLA TRANSCRIPTION REGULATOR"/>
    <property type="match status" value="1"/>
</dbReference>
<dbReference type="InterPro" id="IPR036065">
    <property type="entry name" value="BolA-like_sf"/>
</dbReference>
<evidence type="ECO:0000256" key="2">
    <source>
        <dbReference type="RuleBase" id="RU003860"/>
    </source>
</evidence>
<name>A0ABY5TTT0_9GAMM</name>
<sequence>MNPEDVKALLESAIPNCQFEVASEGGHYNITAIGEVFDGKRAVQRQQLIYAALNSEISSGAMHAVNMKIFTPSEWQAKA</sequence>
<dbReference type="EMBL" id="CP103416">
    <property type="protein sequence ID" value="UVW35579.1"/>
    <property type="molecule type" value="Genomic_DNA"/>
</dbReference>
<dbReference type="SUPFAM" id="SSF82657">
    <property type="entry name" value="BolA-like"/>
    <property type="match status" value="1"/>
</dbReference>
<organism evidence="3 4">
    <name type="scientific">SAR92 clade bacterium H455</name>
    <dbReference type="NCBI Taxonomy" id="2974818"/>
    <lineage>
        <taxon>Bacteria</taxon>
        <taxon>Pseudomonadati</taxon>
        <taxon>Pseudomonadota</taxon>
        <taxon>Gammaproteobacteria</taxon>
        <taxon>Cellvibrionales</taxon>
        <taxon>Porticoccaceae</taxon>
        <taxon>SAR92 clade</taxon>
    </lineage>
</organism>
<evidence type="ECO:0000313" key="4">
    <source>
        <dbReference type="Proteomes" id="UP001059934"/>
    </source>
</evidence>
<dbReference type="Pfam" id="PF01722">
    <property type="entry name" value="BolA"/>
    <property type="match status" value="1"/>
</dbReference>
<reference evidence="3" key="1">
    <citation type="submission" date="2022-08" db="EMBL/GenBank/DDBJ databases">
        <title>Catabolic pathway analysis in culturable SAR92 clade bacteria reveals their overlooked roles in DMSP degradation in coastal seas.</title>
        <authorList>
            <person name="He X."/>
            <person name="Zhang X."/>
            <person name="Zhang Y."/>
        </authorList>
    </citation>
    <scope>NUCLEOTIDE SEQUENCE</scope>
    <source>
        <strain evidence="3">H455</strain>
    </source>
</reference>
<dbReference type="Proteomes" id="UP001059934">
    <property type="component" value="Chromosome"/>
</dbReference>
<dbReference type="PIRSF" id="PIRSF003113">
    <property type="entry name" value="BolA"/>
    <property type="match status" value="1"/>
</dbReference>
<dbReference type="Gene3D" id="3.30.300.90">
    <property type="entry name" value="BolA-like"/>
    <property type="match status" value="1"/>
</dbReference>
<keyword evidence="4" id="KW-1185">Reference proteome</keyword>
<protein>
    <submittedName>
        <fullName evidence="3">BolA/IbaG family iron-sulfur metabolism protein</fullName>
    </submittedName>
</protein>
<evidence type="ECO:0000313" key="3">
    <source>
        <dbReference type="EMBL" id="UVW35579.1"/>
    </source>
</evidence>
<dbReference type="InterPro" id="IPR002634">
    <property type="entry name" value="BolA"/>
</dbReference>
<comment type="similarity">
    <text evidence="1 2">Belongs to the BolA/IbaG family.</text>
</comment>
<evidence type="ECO:0000256" key="1">
    <source>
        <dbReference type="ARBA" id="ARBA00005578"/>
    </source>
</evidence>
<dbReference type="PANTHER" id="PTHR46229:SF4">
    <property type="entry name" value="ACID STRESS PROTEIN IBAG"/>
    <property type="match status" value="1"/>
</dbReference>
<dbReference type="InterPro" id="IPR050961">
    <property type="entry name" value="BolA/IbaG_stress_morph_reg"/>
</dbReference>